<keyword evidence="13" id="KW-0464">Manganese</keyword>
<dbReference type="Proteomes" id="UP000275368">
    <property type="component" value="Chromosome"/>
</dbReference>
<protein>
    <recommendedName>
        <fullName evidence="7 10">Ribulose-phosphate 3-epimerase</fullName>
        <ecNumber evidence="7 10">5.1.3.1</ecNumber>
    </recommendedName>
</protein>
<feature type="active site" description="Proton donor" evidence="10 12">
    <location>
        <position position="176"/>
    </location>
</feature>
<evidence type="ECO:0000256" key="2">
    <source>
        <dbReference type="ARBA" id="ARBA00001936"/>
    </source>
</evidence>
<feature type="binding site" evidence="10 14">
    <location>
        <position position="8"/>
    </location>
    <ligand>
        <name>substrate</name>
    </ligand>
</feature>
<dbReference type="GO" id="GO:0019323">
    <property type="term" value="P:pentose catabolic process"/>
    <property type="evidence" value="ECO:0007669"/>
    <property type="project" value="UniProtKB-UniRule"/>
</dbReference>
<dbReference type="Gene3D" id="3.20.20.70">
    <property type="entry name" value="Aldolase class I"/>
    <property type="match status" value="1"/>
</dbReference>
<comment type="cofactor">
    <cofactor evidence="10 13">
        <name>a divalent metal cation</name>
        <dbReference type="ChEBI" id="CHEBI:60240"/>
    </cofactor>
    <text evidence="10 13">Binds 1 divalent metal cation per subunit.</text>
</comment>
<evidence type="ECO:0000313" key="15">
    <source>
        <dbReference type="EMBL" id="BBH22135.1"/>
    </source>
</evidence>
<comment type="cofactor">
    <cofactor evidence="2">
        <name>Mn(2+)</name>
        <dbReference type="ChEBI" id="CHEBI:29035"/>
    </cofactor>
</comment>
<dbReference type="EC" id="5.1.3.1" evidence="7 10"/>
<evidence type="ECO:0000313" key="16">
    <source>
        <dbReference type="Proteomes" id="UP000275368"/>
    </source>
</evidence>
<comment type="catalytic activity">
    <reaction evidence="1 10 11">
        <text>D-ribulose 5-phosphate = D-xylulose 5-phosphate</text>
        <dbReference type="Rhea" id="RHEA:13677"/>
        <dbReference type="ChEBI" id="CHEBI:57737"/>
        <dbReference type="ChEBI" id="CHEBI:58121"/>
        <dbReference type="EC" id="5.1.3.1"/>
    </reaction>
</comment>
<organism evidence="15 16">
    <name type="scientific">Paenibacillus baekrokdamisoli</name>
    <dbReference type="NCBI Taxonomy" id="1712516"/>
    <lineage>
        <taxon>Bacteria</taxon>
        <taxon>Bacillati</taxon>
        <taxon>Bacillota</taxon>
        <taxon>Bacilli</taxon>
        <taxon>Bacillales</taxon>
        <taxon>Paenibacillaceae</taxon>
        <taxon>Paenibacillus</taxon>
    </lineage>
</organism>
<evidence type="ECO:0000256" key="1">
    <source>
        <dbReference type="ARBA" id="ARBA00001782"/>
    </source>
</evidence>
<keyword evidence="13" id="KW-0862">Zinc</keyword>
<dbReference type="InterPro" id="IPR026019">
    <property type="entry name" value="Ribul_P_3_epim"/>
</dbReference>
<reference evidence="15 16" key="1">
    <citation type="submission" date="2018-11" db="EMBL/GenBank/DDBJ databases">
        <title>Complete genome sequence of Paenibacillus baekrokdamisoli strain KCTC 33723.</title>
        <authorList>
            <person name="Kang S.W."/>
            <person name="Lee K.C."/>
            <person name="Kim K.K."/>
            <person name="Kim J.S."/>
            <person name="Kim D.S."/>
            <person name="Ko S.H."/>
            <person name="Yang S.H."/>
            <person name="Lee J.S."/>
        </authorList>
    </citation>
    <scope>NUCLEOTIDE SEQUENCE [LARGE SCALE GENOMIC DNA]</scope>
    <source>
        <strain evidence="15 16">KCTC 33723</strain>
    </source>
</reference>
<dbReference type="GO" id="GO:0046872">
    <property type="term" value="F:metal ion binding"/>
    <property type="evidence" value="ECO:0007669"/>
    <property type="project" value="UniProtKB-UniRule"/>
</dbReference>
<dbReference type="GO" id="GO:0004750">
    <property type="term" value="F:D-ribulose-phosphate 3-epimerase activity"/>
    <property type="evidence" value="ECO:0007669"/>
    <property type="project" value="UniProtKB-UniRule"/>
</dbReference>
<evidence type="ECO:0000256" key="3">
    <source>
        <dbReference type="ARBA" id="ARBA00001941"/>
    </source>
</evidence>
<dbReference type="SUPFAM" id="SSF51366">
    <property type="entry name" value="Ribulose-phoshate binding barrel"/>
    <property type="match status" value="1"/>
</dbReference>
<comment type="cofactor">
    <cofactor evidence="5">
        <name>Fe(2+)</name>
        <dbReference type="ChEBI" id="CHEBI:29033"/>
    </cofactor>
</comment>
<feature type="binding site" evidence="10 13">
    <location>
        <position position="176"/>
    </location>
    <ligand>
        <name>a divalent metal cation</name>
        <dbReference type="ChEBI" id="CHEBI:60240"/>
    </ligand>
</feature>
<proteinExistence type="inferred from homology"/>
<keyword evidence="9 10" id="KW-0413">Isomerase</keyword>
<accession>A0A3G9J182</accession>
<feature type="active site" description="Proton acceptor" evidence="10 12">
    <location>
        <position position="35"/>
    </location>
</feature>
<dbReference type="FunFam" id="3.20.20.70:FF:000004">
    <property type="entry name" value="Ribulose-phosphate 3-epimerase"/>
    <property type="match status" value="1"/>
</dbReference>
<dbReference type="InterPro" id="IPR011060">
    <property type="entry name" value="RibuloseP-bd_barrel"/>
</dbReference>
<evidence type="ECO:0000256" key="4">
    <source>
        <dbReference type="ARBA" id="ARBA00001947"/>
    </source>
</evidence>
<dbReference type="InterPro" id="IPR013785">
    <property type="entry name" value="Aldolase_TIM"/>
</dbReference>
<comment type="cofactor">
    <cofactor evidence="4">
        <name>Zn(2+)</name>
        <dbReference type="ChEBI" id="CHEBI:29105"/>
    </cofactor>
</comment>
<feature type="binding site" evidence="10 14">
    <location>
        <position position="66"/>
    </location>
    <ligand>
        <name>substrate</name>
    </ligand>
</feature>
<dbReference type="NCBIfam" id="TIGR01163">
    <property type="entry name" value="rpe"/>
    <property type="match status" value="1"/>
</dbReference>
<dbReference type="RefSeq" id="WP_125659736.1">
    <property type="nucleotide sequence ID" value="NZ_AP019308.1"/>
</dbReference>
<dbReference type="KEGG" id="pbk:Back11_34800"/>
<evidence type="ECO:0000256" key="14">
    <source>
        <dbReference type="PIRSR" id="PIRSR001461-3"/>
    </source>
</evidence>
<evidence type="ECO:0000256" key="7">
    <source>
        <dbReference type="ARBA" id="ARBA00013188"/>
    </source>
</evidence>
<name>A0A3G9J182_9BACL</name>
<evidence type="ECO:0000256" key="8">
    <source>
        <dbReference type="ARBA" id="ARBA00022723"/>
    </source>
</evidence>
<evidence type="ECO:0000256" key="6">
    <source>
        <dbReference type="ARBA" id="ARBA00009541"/>
    </source>
</evidence>
<dbReference type="InterPro" id="IPR000056">
    <property type="entry name" value="Ribul_P_3_epim-like"/>
</dbReference>
<evidence type="ECO:0000256" key="5">
    <source>
        <dbReference type="ARBA" id="ARBA00001954"/>
    </source>
</evidence>
<comment type="similarity">
    <text evidence="6 10 11">Belongs to the ribulose-phosphate 3-epimerase family.</text>
</comment>
<comment type="function">
    <text evidence="10">Catalyzes the reversible epimerization of D-ribulose 5-phosphate to D-xylulose 5-phosphate.</text>
</comment>
<keyword evidence="16" id="KW-1185">Reference proteome</keyword>
<dbReference type="AlphaFoldDB" id="A0A3G9J182"/>
<dbReference type="CDD" id="cd00429">
    <property type="entry name" value="RPE"/>
    <property type="match status" value="1"/>
</dbReference>
<dbReference type="PIRSF" id="PIRSF001461">
    <property type="entry name" value="RPE"/>
    <property type="match status" value="1"/>
</dbReference>
<comment type="caution">
    <text evidence="10">Lacks conserved residue(s) required for the propagation of feature annotation.</text>
</comment>
<gene>
    <name evidence="15" type="primary">rpe_2</name>
    <name evidence="10" type="synonym">rpe</name>
    <name evidence="15" type="ORF">Back11_34800</name>
</gene>
<evidence type="ECO:0000256" key="12">
    <source>
        <dbReference type="PIRSR" id="PIRSR001461-1"/>
    </source>
</evidence>
<dbReference type="PANTHER" id="PTHR11749">
    <property type="entry name" value="RIBULOSE-5-PHOSPHATE-3-EPIMERASE"/>
    <property type="match status" value="1"/>
</dbReference>
<dbReference type="HAMAP" id="MF_02227">
    <property type="entry name" value="RPE"/>
    <property type="match status" value="1"/>
</dbReference>
<dbReference type="NCBIfam" id="NF004076">
    <property type="entry name" value="PRK05581.1-4"/>
    <property type="match status" value="1"/>
</dbReference>
<dbReference type="OrthoDB" id="1645589at2"/>
<comment type="cofactor">
    <cofactor evidence="3">
        <name>Co(2+)</name>
        <dbReference type="ChEBI" id="CHEBI:48828"/>
    </cofactor>
</comment>
<feature type="binding site" evidence="10 13">
    <location>
        <position position="33"/>
    </location>
    <ligand>
        <name>a divalent metal cation</name>
        <dbReference type="ChEBI" id="CHEBI:60240"/>
    </ligand>
</feature>
<feature type="binding site" evidence="10 13">
    <location>
        <position position="35"/>
    </location>
    <ligand>
        <name>a divalent metal cation</name>
        <dbReference type="ChEBI" id="CHEBI:60240"/>
    </ligand>
</feature>
<dbReference type="GO" id="GO:0005737">
    <property type="term" value="C:cytoplasm"/>
    <property type="evidence" value="ECO:0007669"/>
    <property type="project" value="UniProtKB-ARBA"/>
</dbReference>
<dbReference type="GO" id="GO:0006098">
    <property type="term" value="P:pentose-phosphate shunt"/>
    <property type="evidence" value="ECO:0007669"/>
    <property type="project" value="UniProtKB-UniRule"/>
</dbReference>
<dbReference type="PROSITE" id="PS01085">
    <property type="entry name" value="RIBUL_P_3_EPIMER_1"/>
    <property type="match status" value="1"/>
</dbReference>
<keyword evidence="10 11" id="KW-0119">Carbohydrate metabolism</keyword>
<evidence type="ECO:0000256" key="9">
    <source>
        <dbReference type="ARBA" id="ARBA00023235"/>
    </source>
</evidence>
<feature type="binding site" evidence="10 13">
    <location>
        <position position="66"/>
    </location>
    <ligand>
        <name>a divalent metal cation</name>
        <dbReference type="ChEBI" id="CHEBI:60240"/>
    </ligand>
</feature>
<keyword evidence="13" id="KW-0170">Cobalt</keyword>
<dbReference type="EMBL" id="AP019308">
    <property type="protein sequence ID" value="BBH22135.1"/>
    <property type="molecule type" value="Genomic_DNA"/>
</dbReference>
<dbReference type="Pfam" id="PF00834">
    <property type="entry name" value="Ribul_P_3_epim"/>
    <property type="match status" value="1"/>
</dbReference>
<feature type="binding site" evidence="10 14">
    <location>
        <begin position="142"/>
        <end position="145"/>
    </location>
    <ligand>
        <name>substrate</name>
    </ligand>
</feature>
<evidence type="ECO:0000256" key="11">
    <source>
        <dbReference type="PIRNR" id="PIRNR001461"/>
    </source>
</evidence>
<sequence>MGGRISPSIMCADFRNLETTIRALERARVDYLHVDIMDGSFVPNFTLGPDFINSVREMTDIPFDIHLMINRPEDFLPIFAIRPGDIVSVHQEATIHLQRTLQQIRDTGAKVSVALNPSTPIYTLDDILDDIDIVLIMTVNPGFAGQKLVPATLGKIHKLKQYLEQVGHSHIEIEVDGNVSCENAQKMRLAGADIFVAGTSSIFKKDQDLYELTEKFREYIT</sequence>
<evidence type="ECO:0000256" key="13">
    <source>
        <dbReference type="PIRSR" id="PIRSR001461-2"/>
    </source>
</evidence>
<evidence type="ECO:0000256" key="10">
    <source>
        <dbReference type="HAMAP-Rule" id="MF_02227"/>
    </source>
</evidence>
<keyword evidence="8 10" id="KW-0479">Metal-binding</keyword>
<comment type="pathway">
    <text evidence="10">Carbohydrate degradation.</text>
</comment>